<gene>
    <name evidence="1" type="ORF">B7O98_08800</name>
</gene>
<accession>A0A2R7Y4F9</accession>
<evidence type="ECO:0000313" key="2">
    <source>
        <dbReference type="Proteomes" id="UP000244093"/>
    </source>
</evidence>
<dbReference type="AlphaFoldDB" id="A0A2R7Y4F9"/>
<evidence type="ECO:0000313" key="1">
    <source>
        <dbReference type="EMBL" id="PUA31712.1"/>
    </source>
</evidence>
<organism evidence="1 2">
    <name type="scientific">Zestosphaera tikiterensis</name>
    <dbReference type="NCBI Taxonomy" id="1973259"/>
    <lineage>
        <taxon>Archaea</taxon>
        <taxon>Thermoproteota</taxon>
        <taxon>Thermoprotei</taxon>
        <taxon>Desulfurococcales</taxon>
        <taxon>Desulfurococcaceae</taxon>
        <taxon>Zestosphaera</taxon>
    </lineage>
</organism>
<protein>
    <submittedName>
        <fullName evidence="1">Uncharacterized protein</fullName>
    </submittedName>
</protein>
<proteinExistence type="predicted"/>
<sequence length="111" mass="12967">MVISGIGLSTPEEPKDVKNFIKSVRAGLGESPNMDYDSLAVWSFNRLPKYLWKLWGDELIKRGITWQKFLRILKLHTIDIVEWALRDSLSWEELVKRIEKSIDSYSRSGNR</sequence>
<reference evidence="1 2" key="1">
    <citation type="journal article" date="2018" name="Syst. Appl. Microbiol.">
        <title>A new symbiotic nanoarchaeote (Candidatus Nanoclepta minutus) and its host (Zestosphaera tikiterensis gen. nov., sp. nov.) from a New Zealand hot spring.</title>
        <authorList>
            <person name="St John E."/>
            <person name="Liu Y."/>
            <person name="Podar M."/>
            <person name="Stott M.B."/>
            <person name="Meneghin J."/>
            <person name="Chen Z."/>
            <person name="Lagutin K."/>
            <person name="Mitchell K."/>
            <person name="Reysenbach A.L."/>
        </authorList>
    </citation>
    <scope>NUCLEOTIDE SEQUENCE [LARGE SCALE GENOMIC DNA]</scope>
    <source>
        <strain evidence="1">NZ3</strain>
    </source>
</reference>
<comment type="caution">
    <text evidence="1">The sequence shown here is derived from an EMBL/GenBank/DDBJ whole genome shotgun (WGS) entry which is preliminary data.</text>
</comment>
<dbReference type="Proteomes" id="UP000244093">
    <property type="component" value="Unassembled WGS sequence"/>
</dbReference>
<dbReference type="EMBL" id="NBVN01000007">
    <property type="protein sequence ID" value="PUA31712.1"/>
    <property type="molecule type" value="Genomic_DNA"/>
</dbReference>
<name>A0A2R7Y4F9_9CREN</name>